<evidence type="ECO:0000313" key="2">
    <source>
        <dbReference type="EnsemblMetazoa" id="XP_030843318"/>
    </source>
</evidence>
<sequence>MVSSIFPKISDLTLDGDDQTKLDILGYMQPLPSSFLPKLRKFCLKQFMGSLCLLTFSKFIVEQLSHLPFLRISQCKVDVQMESKMEFSDSALSHLEIIPVNVIPFACLNELVFKAFKSITNFIFQHNITAEHQIYLDWTKTGQMPTEKLYLKQSTSLIAFEDLLGIVKKFPRISKLETDECGSLERTEILEIVRSCTQLQYFSSVARGVSRILAISDQFMRKPTSKPISKSFGKLGGELRLETHDITLCVPEGAIQEEGKIEIGLQALTNPPSTHFQEDEMVCSFGFQCTILNSPGFRFAVPVRVTLPHSAILGDPSEVGTGIYNGELWHDTGDVQISTITYVPPSENRLPSCKVDDKEITVFIDHFSFGWPVLKIRNPFVRGKRLGCLSFVPKGMPPTKKPILRVHLFDNVKGNPKEITEDESECDFRKAHPKKELQARANLDVTYGMDGSNDHGNEPEQTPVWANLYLFIQTIAVRSFLNKEIN</sequence>
<proteinExistence type="predicted"/>
<dbReference type="KEGG" id="spu:105441380"/>
<protein>
    <recommendedName>
        <fullName evidence="1">ZU5 domain-containing protein</fullName>
    </recommendedName>
</protein>
<feature type="domain" description="ZU5" evidence="1">
    <location>
        <begin position="229"/>
        <end position="313"/>
    </location>
</feature>
<dbReference type="GO" id="GO:0016020">
    <property type="term" value="C:membrane"/>
    <property type="evidence" value="ECO:0007669"/>
    <property type="project" value="InterPro"/>
</dbReference>
<organism evidence="2 3">
    <name type="scientific">Strongylocentrotus purpuratus</name>
    <name type="common">Purple sea urchin</name>
    <dbReference type="NCBI Taxonomy" id="7668"/>
    <lineage>
        <taxon>Eukaryota</taxon>
        <taxon>Metazoa</taxon>
        <taxon>Echinodermata</taxon>
        <taxon>Eleutherozoa</taxon>
        <taxon>Echinozoa</taxon>
        <taxon>Echinoidea</taxon>
        <taxon>Euechinoidea</taxon>
        <taxon>Echinacea</taxon>
        <taxon>Camarodonta</taxon>
        <taxon>Echinidea</taxon>
        <taxon>Strongylocentrotidae</taxon>
        <taxon>Strongylocentrotus</taxon>
    </lineage>
</organism>
<dbReference type="RefSeq" id="XP_030843318.1">
    <property type="nucleotide sequence ID" value="XM_030987458.1"/>
</dbReference>
<evidence type="ECO:0000259" key="1">
    <source>
        <dbReference type="Pfam" id="PF00791"/>
    </source>
</evidence>
<dbReference type="Proteomes" id="UP000007110">
    <property type="component" value="Unassembled WGS sequence"/>
</dbReference>
<dbReference type="GeneID" id="105441380"/>
<dbReference type="PANTHER" id="PTHR12582">
    <property type="entry name" value="NETRIN RECEPTOR UNC5"/>
    <property type="match status" value="1"/>
</dbReference>
<dbReference type="InterPro" id="IPR037936">
    <property type="entry name" value="UNC5A-D"/>
</dbReference>
<dbReference type="AlphaFoldDB" id="A0A7M7NZN2"/>
<dbReference type="OrthoDB" id="10149956at2759"/>
<reference evidence="2" key="2">
    <citation type="submission" date="2021-01" db="UniProtKB">
        <authorList>
            <consortium name="EnsemblMetazoa"/>
        </authorList>
    </citation>
    <scope>IDENTIFICATION</scope>
</reference>
<accession>A0A7M7NZN2</accession>
<dbReference type="InParanoid" id="A0A7M7NZN2"/>
<keyword evidence="3" id="KW-1185">Reference proteome</keyword>
<dbReference type="GO" id="GO:0005042">
    <property type="term" value="F:netrin receptor activity"/>
    <property type="evidence" value="ECO:0007669"/>
    <property type="project" value="InterPro"/>
</dbReference>
<dbReference type="Pfam" id="PF00791">
    <property type="entry name" value="ZU5"/>
    <property type="match status" value="1"/>
</dbReference>
<name>A0A7M7NZN2_STRPU</name>
<reference evidence="3" key="1">
    <citation type="submission" date="2015-02" db="EMBL/GenBank/DDBJ databases">
        <title>Genome sequencing for Strongylocentrotus purpuratus.</title>
        <authorList>
            <person name="Murali S."/>
            <person name="Liu Y."/>
            <person name="Vee V."/>
            <person name="English A."/>
            <person name="Wang M."/>
            <person name="Skinner E."/>
            <person name="Han Y."/>
            <person name="Muzny D.M."/>
            <person name="Worley K.C."/>
            <person name="Gibbs R.A."/>
        </authorList>
    </citation>
    <scope>NUCLEOTIDE SEQUENCE</scope>
</reference>
<dbReference type="InterPro" id="IPR000906">
    <property type="entry name" value="ZU5_dom"/>
</dbReference>
<evidence type="ECO:0000313" key="3">
    <source>
        <dbReference type="Proteomes" id="UP000007110"/>
    </source>
</evidence>
<dbReference type="Gene3D" id="2.60.220.30">
    <property type="match status" value="1"/>
</dbReference>
<dbReference type="EnsemblMetazoa" id="XM_030987458">
    <property type="protein sequence ID" value="XP_030843318"/>
    <property type="gene ID" value="LOC105441380"/>
</dbReference>
<dbReference type="PANTHER" id="PTHR12582:SF41">
    <property type="entry name" value="UNC5C-LIKE PROTEIN"/>
    <property type="match status" value="1"/>
</dbReference>